<dbReference type="PANTHER" id="PTHR30518">
    <property type="entry name" value="ENDOLYTIC MUREIN TRANSGLYCOSYLASE"/>
    <property type="match status" value="1"/>
</dbReference>
<evidence type="ECO:0000313" key="8">
    <source>
        <dbReference type="EMBL" id="SFJ18221.1"/>
    </source>
</evidence>
<protein>
    <recommendedName>
        <fullName evidence="7">Endolytic murein transglycosylase</fullName>
        <ecNumber evidence="7">4.2.2.29</ecNumber>
    </recommendedName>
    <alternativeName>
        <fullName evidence="7">Peptidoglycan lytic transglycosylase</fullName>
    </alternativeName>
    <alternativeName>
        <fullName evidence="7">Peptidoglycan polymerization terminase</fullName>
    </alternativeName>
</protein>
<dbReference type="InterPro" id="IPR003770">
    <property type="entry name" value="MLTG-like"/>
</dbReference>
<feature type="transmembrane region" description="Helical" evidence="7">
    <location>
        <begin position="27"/>
        <end position="50"/>
    </location>
</feature>
<comment type="catalytic activity">
    <reaction evidence="7">
        <text>a peptidoglycan chain = a peptidoglycan chain with N-acetyl-1,6-anhydromuramyl-[peptide] at the reducing end + a peptidoglycan chain with N-acetylglucosamine at the non-reducing end.</text>
        <dbReference type="EC" id="4.2.2.29"/>
    </reaction>
</comment>
<keyword evidence="3 7" id="KW-1133">Transmembrane helix</keyword>
<dbReference type="HAMAP" id="MF_02065">
    <property type="entry name" value="MltG"/>
    <property type="match status" value="1"/>
</dbReference>
<dbReference type="Proteomes" id="UP000183557">
    <property type="component" value="Unassembled WGS sequence"/>
</dbReference>
<comment type="function">
    <text evidence="7">Functions as a peptidoglycan terminase that cleaves nascent peptidoglycan strands endolytically to terminate their elongation.</text>
</comment>
<dbReference type="GO" id="GO:0009252">
    <property type="term" value="P:peptidoglycan biosynthetic process"/>
    <property type="evidence" value="ECO:0007669"/>
    <property type="project" value="UniProtKB-UniRule"/>
</dbReference>
<keyword evidence="1 7" id="KW-1003">Cell membrane</keyword>
<dbReference type="CDD" id="cd08010">
    <property type="entry name" value="MltG_like"/>
    <property type="match status" value="1"/>
</dbReference>
<gene>
    <name evidence="7" type="primary">mltG</name>
    <name evidence="8" type="ORF">SAMN04487936_101231</name>
</gene>
<dbReference type="Pfam" id="PF02618">
    <property type="entry name" value="YceG"/>
    <property type="match status" value="1"/>
</dbReference>
<evidence type="ECO:0000256" key="3">
    <source>
        <dbReference type="ARBA" id="ARBA00022989"/>
    </source>
</evidence>
<keyword evidence="5 7" id="KW-0456">Lyase</keyword>
<evidence type="ECO:0000256" key="4">
    <source>
        <dbReference type="ARBA" id="ARBA00023136"/>
    </source>
</evidence>
<evidence type="ECO:0000256" key="2">
    <source>
        <dbReference type="ARBA" id="ARBA00022692"/>
    </source>
</evidence>
<evidence type="ECO:0000313" key="9">
    <source>
        <dbReference type="Proteomes" id="UP000183557"/>
    </source>
</evidence>
<dbReference type="GO" id="GO:0005886">
    <property type="term" value="C:plasma membrane"/>
    <property type="evidence" value="ECO:0007669"/>
    <property type="project" value="UniProtKB-SubCell"/>
</dbReference>
<evidence type="ECO:0000256" key="5">
    <source>
        <dbReference type="ARBA" id="ARBA00023239"/>
    </source>
</evidence>
<organism evidence="8 9">
    <name type="scientific">Halobacillus dabanensis</name>
    <dbReference type="NCBI Taxonomy" id="240302"/>
    <lineage>
        <taxon>Bacteria</taxon>
        <taxon>Bacillati</taxon>
        <taxon>Bacillota</taxon>
        <taxon>Bacilli</taxon>
        <taxon>Bacillales</taxon>
        <taxon>Bacillaceae</taxon>
        <taxon>Halobacillus</taxon>
    </lineage>
</organism>
<keyword evidence="4 7" id="KW-0472">Membrane</keyword>
<dbReference type="EMBL" id="FOSB01000001">
    <property type="protein sequence ID" value="SFJ18221.1"/>
    <property type="molecule type" value="Genomic_DNA"/>
</dbReference>
<dbReference type="PANTHER" id="PTHR30518:SF2">
    <property type="entry name" value="ENDOLYTIC MUREIN TRANSGLYCOSYLASE"/>
    <property type="match status" value="1"/>
</dbReference>
<dbReference type="STRING" id="240302.BN982_00331"/>
<evidence type="ECO:0000256" key="1">
    <source>
        <dbReference type="ARBA" id="ARBA00022475"/>
    </source>
</evidence>
<dbReference type="GO" id="GO:0071555">
    <property type="term" value="P:cell wall organization"/>
    <property type="evidence" value="ECO:0007669"/>
    <property type="project" value="UniProtKB-KW"/>
</dbReference>
<dbReference type="NCBIfam" id="TIGR00247">
    <property type="entry name" value="endolytic transglycosylase MltG"/>
    <property type="match status" value="1"/>
</dbReference>
<accession>A0A1I3P9Z1</accession>
<evidence type="ECO:0000256" key="6">
    <source>
        <dbReference type="ARBA" id="ARBA00023316"/>
    </source>
</evidence>
<keyword evidence="9" id="KW-1185">Reference proteome</keyword>
<proteinExistence type="inferred from homology"/>
<comment type="subcellular location">
    <subcellularLocation>
        <location evidence="7">Cell membrane</location>
        <topology evidence="7">Single-pass membrane protein</topology>
    </subcellularLocation>
</comment>
<evidence type="ECO:0000256" key="7">
    <source>
        <dbReference type="HAMAP-Rule" id="MF_02065"/>
    </source>
</evidence>
<feature type="site" description="Important for catalytic activity" evidence="7">
    <location>
        <position position="261"/>
    </location>
</feature>
<keyword evidence="2 7" id="KW-0812">Transmembrane</keyword>
<dbReference type="GO" id="GO:0008932">
    <property type="term" value="F:lytic endotransglycosylase activity"/>
    <property type="evidence" value="ECO:0007669"/>
    <property type="project" value="UniProtKB-UniRule"/>
</dbReference>
<comment type="similarity">
    <text evidence="7">Belongs to the transglycosylase MltG family.</text>
</comment>
<dbReference type="EC" id="4.2.2.29" evidence="7"/>
<dbReference type="RefSeq" id="WP_075034718.1">
    <property type="nucleotide sequence ID" value="NZ_FOSB01000001.1"/>
</dbReference>
<keyword evidence="6 7" id="KW-0961">Cell wall biogenesis/degradation</keyword>
<reference evidence="9" key="1">
    <citation type="submission" date="2016-10" db="EMBL/GenBank/DDBJ databases">
        <authorList>
            <person name="Varghese N."/>
            <person name="Submissions S."/>
        </authorList>
    </citation>
    <scope>NUCLEOTIDE SEQUENCE [LARGE SCALE GENOMIC DNA]</scope>
    <source>
        <strain evidence="9">CGMCC 1.3704</strain>
    </source>
</reference>
<sequence>MSNSDFKKQYKKRLKNRIEEASTVRKIVATILTVLVLVLVIGGVTGYFYVKSALEPVDPDNNKQKNVEIPMGSSTSNIASILEENDIIKNDLIFRFYTKFKNESGFQAGNYQFTPSMTINEIIETLKTGKLVKEPVLTVTVPEGRHLEQIADIYSEEFSFTSEEFMERINDEEYVQELMSQYPQLLGEDILAEEIRYPLEGYLFAATYDVYVENPTIEQLITKMLDKTQAVVLPYFNQLGDLNGIENVHDLVTMASLLENEARTAESRQKISGVFQNRLENDMPLQTDPTVLYALGEHKDRVLYEDLEVESPYNTYYVEGLPIGPISNFNENSLQAAAEPSENDYKYFLADGDGNIYYAETLEEHNQLKEEHIN</sequence>
<dbReference type="Gene3D" id="3.30.1490.480">
    <property type="entry name" value="Endolytic murein transglycosylase"/>
    <property type="match status" value="1"/>
</dbReference>
<name>A0A1I3P9Z1_HALDA</name>
<dbReference type="AlphaFoldDB" id="A0A1I3P9Z1"/>